<comment type="PTM">
    <text evidence="9">PSK-alpha is produced by endopeptidase digestion. PSK-beta is produced from PSK-alpha by exopeptidase digestion.</text>
</comment>
<comment type="similarity">
    <text evidence="2 9">Belongs to the phytosulfokine family.</text>
</comment>
<comment type="function">
    <text evidence="9">Promotes plant cell differentiation, organogenesis and somatic embryogenesis as well as cell proliferation.</text>
</comment>
<evidence type="ECO:0000256" key="2">
    <source>
        <dbReference type="ARBA" id="ARBA00010781"/>
    </source>
</evidence>
<comment type="PTM">
    <text evidence="9">Sulfation is important for activity and for the binding to a putative membrane receptor.</text>
</comment>
<sequence length="84" mass="9313">TMSKFTTLLILALLLCSTLSCTARPEPLPLEGTLVKTQQRGDHETHEHGEVGDESCVGVGEEECLMRRTLAAHVDYIYTQKQNP</sequence>
<keyword evidence="5 9" id="KW-0765">Sulfation</keyword>
<feature type="chain" id="PRO_5031611357" description="Phytosulfokine" evidence="9">
    <location>
        <begin position="24"/>
        <end position="84"/>
    </location>
</feature>
<evidence type="ECO:0000256" key="6">
    <source>
        <dbReference type="ARBA" id="ARBA00022729"/>
    </source>
</evidence>
<evidence type="ECO:0000256" key="3">
    <source>
        <dbReference type="ARBA" id="ARBA00022473"/>
    </source>
</evidence>
<keyword evidence="4 9" id="KW-0964">Secreted</keyword>
<feature type="non-terminal residue" evidence="10">
    <location>
        <position position="1"/>
    </location>
</feature>
<reference evidence="10 11" key="1">
    <citation type="journal article" date="2019" name="Genome Biol. Evol.">
        <title>The Rhododendron genome and chromosomal organization provide insight into shared whole-genome duplications across the heath family (Ericaceae).</title>
        <authorList>
            <person name="Soza V.L."/>
            <person name="Lindsley D."/>
            <person name="Waalkes A."/>
            <person name="Ramage E."/>
            <person name="Patwardhan R.P."/>
            <person name="Burton J.N."/>
            <person name="Adey A."/>
            <person name="Kumar A."/>
            <person name="Qiu R."/>
            <person name="Shendure J."/>
            <person name="Hall B."/>
        </authorList>
    </citation>
    <scope>NUCLEOTIDE SEQUENCE [LARGE SCALE GENOMIC DNA]</scope>
    <source>
        <strain evidence="10">RSF 1966-606</strain>
    </source>
</reference>
<keyword evidence="11" id="KW-1185">Reference proteome</keyword>
<dbReference type="OrthoDB" id="1858282at2759"/>
<keyword evidence="6 9" id="KW-0732">Signal</keyword>
<comment type="subcellular location">
    <subcellularLocation>
        <location evidence="1 9">Secreted</location>
    </subcellularLocation>
</comment>
<dbReference type="AlphaFoldDB" id="A0A6A4L3Z2"/>
<gene>
    <name evidence="10" type="ORF">C3L33_18532</name>
</gene>
<dbReference type="GO" id="GO:0030154">
    <property type="term" value="P:cell differentiation"/>
    <property type="evidence" value="ECO:0007669"/>
    <property type="project" value="UniProtKB-UniRule"/>
</dbReference>
<name>A0A6A4L3Z2_9ERIC</name>
<dbReference type="Proteomes" id="UP000428333">
    <property type="component" value="Linkage Group LG11"/>
</dbReference>
<evidence type="ECO:0000313" key="10">
    <source>
        <dbReference type="EMBL" id="KAE9449568.1"/>
    </source>
</evidence>
<evidence type="ECO:0000256" key="7">
    <source>
        <dbReference type="ARBA" id="ARBA00022782"/>
    </source>
</evidence>
<evidence type="ECO:0000256" key="4">
    <source>
        <dbReference type="ARBA" id="ARBA00022525"/>
    </source>
</evidence>
<protein>
    <recommendedName>
        <fullName evidence="9">Phytosulfokine</fullName>
    </recommendedName>
    <component>
        <recommendedName>
            <fullName evidence="9">Phytosulfokine-alpha</fullName>
            <shortName evidence="9">PSK-alpha</shortName>
            <shortName evidence="9">Phytosulfokine-a</shortName>
        </recommendedName>
    </component>
    <component>
        <recommendedName>
            <fullName evidence="9">Phytosulfokine-beta</fullName>
            <shortName evidence="9">PSK-beta</shortName>
            <shortName evidence="9">Phytosulfokine-b</shortName>
        </recommendedName>
    </component>
</protein>
<evidence type="ECO:0000313" key="11">
    <source>
        <dbReference type="Proteomes" id="UP000428333"/>
    </source>
</evidence>
<dbReference type="PANTHER" id="PTHR33285:SF55">
    <property type="entry name" value="PHYTOSULFOKINES 3"/>
    <property type="match status" value="1"/>
</dbReference>
<evidence type="ECO:0000256" key="5">
    <source>
        <dbReference type="ARBA" id="ARBA00022641"/>
    </source>
</evidence>
<dbReference type="PANTHER" id="PTHR33285">
    <property type="entry name" value="PHYTOSULFOKINES 3"/>
    <property type="match status" value="1"/>
</dbReference>
<dbReference type="InterPro" id="IPR009438">
    <property type="entry name" value="Phytosulfokine"/>
</dbReference>
<evidence type="ECO:0000256" key="8">
    <source>
        <dbReference type="ARBA" id="ARBA00023030"/>
    </source>
</evidence>
<keyword evidence="3 9" id="KW-0217">Developmental protein</keyword>
<keyword evidence="7 9" id="KW-0221">Differentiation</keyword>
<evidence type="ECO:0000256" key="1">
    <source>
        <dbReference type="ARBA" id="ARBA00004613"/>
    </source>
</evidence>
<dbReference type="GO" id="GO:0005576">
    <property type="term" value="C:extracellular region"/>
    <property type="evidence" value="ECO:0007669"/>
    <property type="project" value="UniProtKB-SubCell"/>
</dbReference>
<accession>A0A6A4L3Z2</accession>
<evidence type="ECO:0000256" key="9">
    <source>
        <dbReference type="RuleBase" id="RU368031"/>
    </source>
</evidence>
<organism evidence="10 11">
    <name type="scientific">Rhododendron williamsianum</name>
    <dbReference type="NCBI Taxonomy" id="262921"/>
    <lineage>
        <taxon>Eukaryota</taxon>
        <taxon>Viridiplantae</taxon>
        <taxon>Streptophyta</taxon>
        <taxon>Embryophyta</taxon>
        <taxon>Tracheophyta</taxon>
        <taxon>Spermatophyta</taxon>
        <taxon>Magnoliopsida</taxon>
        <taxon>eudicotyledons</taxon>
        <taxon>Gunneridae</taxon>
        <taxon>Pentapetalae</taxon>
        <taxon>asterids</taxon>
        <taxon>Ericales</taxon>
        <taxon>Ericaceae</taxon>
        <taxon>Ericoideae</taxon>
        <taxon>Rhodoreae</taxon>
        <taxon>Rhododendron</taxon>
    </lineage>
</organism>
<dbReference type="GO" id="GO:0008283">
    <property type="term" value="P:cell population proliferation"/>
    <property type="evidence" value="ECO:0007669"/>
    <property type="project" value="UniProtKB-UniRule"/>
</dbReference>
<dbReference type="GO" id="GO:0008083">
    <property type="term" value="F:growth factor activity"/>
    <property type="evidence" value="ECO:0007669"/>
    <property type="project" value="UniProtKB-UniRule"/>
</dbReference>
<comment type="caution">
    <text evidence="10">The sequence shown here is derived from an EMBL/GenBank/DDBJ whole genome shotgun (WGS) entry which is preliminary data.</text>
</comment>
<dbReference type="Pfam" id="PF06404">
    <property type="entry name" value="PSK"/>
    <property type="match status" value="1"/>
</dbReference>
<proteinExistence type="inferred from homology"/>
<keyword evidence="8 9" id="KW-0339">Growth factor</keyword>
<dbReference type="EMBL" id="QEFC01003162">
    <property type="protein sequence ID" value="KAE9449568.1"/>
    <property type="molecule type" value="Genomic_DNA"/>
</dbReference>
<feature type="signal peptide" evidence="9">
    <location>
        <begin position="1"/>
        <end position="23"/>
    </location>
</feature>